<keyword evidence="2" id="KW-0479">Metal-binding</keyword>
<dbReference type="Gene3D" id="3.40.1180.10">
    <property type="entry name" value="Decaprenyl diphosphate synthase-like"/>
    <property type="match status" value="1"/>
</dbReference>
<sequence>MTELDRTRIPQHVAIIMDGNGRWAMERGKDRSYGHQAGVETVKRITSECTRLGVKYLTLYTFSTENWSRPESEIAAIMGLIIEFLEEELFHKNNVRFRMVGEMDRLPSNVQEKIKGMMERTAYNTAMTMVVALSYSSRWELTRAAQHIATEVKEGTLAVNDITEDTISQHLETHFMPDPDLLIRTGGELRISNYLLWQIAYSELYFCDTYWPDFDEGDLHQAIASYQNRQRRFGKTEAQVEGEAYI</sequence>
<dbReference type="Pfam" id="PF01255">
    <property type="entry name" value="Prenyltransf"/>
    <property type="match status" value="1"/>
</dbReference>
<reference evidence="3 4" key="1">
    <citation type="submission" date="2024-09" db="EMBL/GenBank/DDBJ databases">
        <authorList>
            <person name="Sun Q."/>
            <person name="Mori K."/>
        </authorList>
    </citation>
    <scope>NUCLEOTIDE SEQUENCE [LARGE SCALE GENOMIC DNA]</scope>
    <source>
        <strain evidence="3 4">ATCC 51272</strain>
    </source>
</reference>
<feature type="binding site" evidence="2">
    <location>
        <position position="23"/>
    </location>
    <ligand>
        <name>substrate</name>
    </ligand>
</feature>
<dbReference type="Proteomes" id="UP001589688">
    <property type="component" value="Unassembled WGS sequence"/>
</dbReference>
<feature type="binding site" evidence="2">
    <location>
        <position position="18"/>
    </location>
    <ligand>
        <name>Mg(2+)</name>
        <dbReference type="ChEBI" id="CHEBI:18420"/>
    </ligand>
</feature>
<dbReference type="CDD" id="cd00475">
    <property type="entry name" value="Cis_IPPS"/>
    <property type="match status" value="1"/>
</dbReference>
<protein>
    <recommendedName>
        <fullName evidence="2">Isoprenyl transferase</fullName>
        <ecNumber evidence="2">2.5.1.-</ecNumber>
    </recommendedName>
</protein>
<name>A0ABV5ZLY1_9BACT</name>
<dbReference type="NCBIfam" id="NF011405">
    <property type="entry name" value="PRK14830.1"/>
    <property type="match status" value="1"/>
</dbReference>
<comment type="similarity">
    <text evidence="2">Belongs to the UPP synthase family.</text>
</comment>
<comment type="subunit">
    <text evidence="2">Homodimer.</text>
</comment>
<feature type="binding site" evidence="2">
    <location>
        <begin position="63"/>
        <end position="65"/>
    </location>
    <ligand>
        <name>substrate</name>
    </ligand>
</feature>
<feature type="binding site" evidence="2">
    <location>
        <begin position="190"/>
        <end position="192"/>
    </location>
    <ligand>
        <name>substrate</name>
    </ligand>
</feature>
<comment type="cofactor">
    <cofactor evidence="2">
        <name>Mg(2+)</name>
        <dbReference type="ChEBI" id="CHEBI:18420"/>
    </cofactor>
    <text evidence="2">Binds 2 magnesium ions per subunit.</text>
</comment>
<keyword evidence="1 2" id="KW-0808">Transferase</keyword>
<feature type="binding site" evidence="2">
    <location>
        <begin position="19"/>
        <end position="22"/>
    </location>
    <ligand>
        <name>substrate</name>
    </ligand>
</feature>
<feature type="binding site" evidence="2">
    <location>
        <position position="203"/>
    </location>
    <ligand>
        <name>Mg(2+)</name>
        <dbReference type="ChEBI" id="CHEBI:18420"/>
    </ligand>
</feature>
<keyword evidence="4" id="KW-1185">Reference proteome</keyword>
<dbReference type="PANTHER" id="PTHR10291:SF0">
    <property type="entry name" value="DEHYDRODOLICHYL DIPHOSPHATE SYNTHASE 2"/>
    <property type="match status" value="1"/>
</dbReference>
<feature type="active site" description="Proton acceptor" evidence="2">
    <location>
        <position position="66"/>
    </location>
</feature>
<dbReference type="PROSITE" id="PS01066">
    <property type="entry name" value="UPP_SYNTHASE"/>
    <property type="match status" value="1"/>
</dbReference>
<dbReference type="GO" id="GO:0016740">
    <property type="term" value="F:transferase activity"/>
    <property type="evidence" value="ECO:0007669"/>
    <property type="project" value="UniProtKB-KW"/>
</dbReference>
<feature type="binding site" evidence="2">
    <location>
        <position position="67"/>
    </location>
    <ligand>
        <name>substrate</name>
    </ligand>
</feature>
<feature type="binding site" evidence="2">
    <location>
        <position position="69"/>
    </location>
    <ligand>
        <name>substrate</name>
    </ligand>
</feature>
<comment type="function">
    <text evidence="2">Catalyzes the condensation of isopentenyl diphosphate (IPP) with allylic pyrophosphates generating different type of terpenoids.</text>
</comment>
<dbReference type="InterPro" id="IPR036424">
    <property type="entry name" value="UPP_synth-like_sf"/>
</dbReference>
<dbReference type="SUPFAM" id="SSF64005">
    <property type="entry name" value="Undecaprenyl diphosphate synthase"/>
    <property type="match status" value="1"/>
</dbReference>
<dbReference type="InterPro" id="IPR018520">
    <property type="entry name" value="UPP_synth-like_CS"/>
</dbReference>
<evidence type="ECO:0000313" key="4">
    <source>
        <dbReference type="Proteomes" id="UP001589688"/>
    </source>
</evidence>
<gene>
    <name evidence="3" type="ORF">ACFFK8_11360</name>
</gene>
<feature type="binding site" evidence="2">
    <location>
        <position position="184"/>
    </location>
    <ligand>
        <name>substrate</name>
    </ligand>
</feature>
<keyword evidence="2" id="KW-0460">Magnesium</keyword>
<dbReference type="EMBL" id="JBHLZF010000002">
    <property type="protein sequence ID" value="MFB9898375.1"/>
    <property type="molecule type" value="Genomic_DNA"/>
</dbReference>
<dbReference type="HAMAP" id="MF_01139">
    <property type="entry name" value="ISPT"/>
    <property type="match status" value="1"/>
</dbReference>
<accession>A0ABV5ZLY1</accession>
<evidence type="ECO:0000256" key="2">
    <source>
        <dbReference type="HAMAP-Rule" id="MF_01139"/>
    </source>
</evidence>
<evidence type="ECO:0000256" key="1">
    <source>
        <dbReference type="ARBA" id="ARBA00022679"/>
    </source>
</evidence>
<dbReference type="NCBIfam" id="TIGR00055">
    <property type="entry name" value="uppS"/>
    <property type="match status" value="1"/>
</dbReference>
<dbReference type="RefSeq" id="WP_027953090.1">
    <property type="nucleotide sequence ID" value="NZ_JBHLZF010000002.1"/>
</dbReference>
<organism evidence="3 4">
    <name type="scientific">Hallella seregens ATCC 51272</name>
    <dbReference type="NCBI Taxonomy" id="1336250"/>
    <lineage>
        <taxon>Bacteria</taxon>
        <taxon>Pseudomonadati</taxon>
        <taxon>Bacteroidota</taxon>
        <taxon>Bacteroidia</taxon>
        <taxon>Bacteroidales</taxon>
        <taxon>Prevotellaceae</taxon>
        <taxon>Hallella</taxon>
    </lineage>
</organism>
<dbReference type="PANTHER" id="PTHR10291">
    <property type="entry name" value="DEHYDRODOLICHYL DIPHOSPHATE SYNTHASE FAMILY MEMBER"/>
    <property type="match status" value="1"/>
</dbReference>
<proteinExistence type="inferred from homology"/>
<dbReference type="NCBIfam" id="NF011411">
    <property type="entry name" value="PRK14838.1"/>
    <property type="match status" value="1"/>
</dbReference>
<comment type="caution">
    <text evidence="3">The sequence shown here is derived from an EMBL/GenBank/DDBJ whole genome shotgun (WGS) entry which is preliminary data.</text>
</comment>
<dbReference type="InterPro" id="IPR001441">
    <property type="entry name" value="UPP_synth-like"/>
</dbReference>
<evidence type="ECO:0000313" key="3">
    <source>
        <dbReference type="EMBL" id="MFB9898375.1"/>
    </source>
</evidence>
<feature type="binding site" evidence="2">
    <location>
        <position position="31"/>
    </location>
    <ligand>
        <name>substrate</name>
    </ligand>
</feature>
<feature type="binding site" evidence="2">
    <location>
        <position position="35"/>
    </location>
    <ligand>
        <name>substrate</name>
    </ligand>
</feature>
<feature type="active site" evidence="2">
    <location>
        <position position="18"/>
    </location>
</feature>
<dbReference type="EC" id="2.5.1.-" evidence="2"/>